<evidence type="ECO:0000256" key="2">
    <source>
        <dbReference type="ARBA" id="ARBA00022741"/>
    </source>
</evidence>
<name>A0A518ISH7_9BACT</name>
<keyword evidence="7" id="KW-0472">Membrane</keyword>
<dbReference type="PROSITE" id="PS50011">
    <property type="entry name" value="PROTEIN_KINASE_DOM"/>
    <property type="match status" value="1"/>
</dbReference>
<dbReference type="PANTHER" id="PTHR43289">
    <property type="entry name" value="MITOGEN-ACTIVATED PROTEIN KINASE KINASE KINASE 20-RELATED"/>
    <property type="match status" value="1"/>
</dbReference>
<dbReference type="PROSITE" id="PS00107">
    <property type="entry name" value="PROTEIN_KINASE_ATP"/>
    <property type="match status" value="1"/>
</dbReference>
<dbReference type="Pfam" id="PF00069">
    <property type="entry name" value="Pkinase"/>
    <property type="match status" value="1"/>
</dbReference>
<keyword evidence="7" id="KW-1133">Transmembrane helix</keyword>
<dbReference type="Gene3D" id="1.10.510.10">
    <property type="entry name" value="Transferase(Phosphotransferase) domain 1"/>
    <property type="match status" value="1"/>
</dbReference>
<dbReference type="EMBL" id="CP036318">
    <property type="protein sequence ID" value="QDV56030.1"/>
    <property type="molecule type" value="Genomic_DNA"/>
</dbReference>
<evidence type="ECO:0000256" key="6">
    <source>
        <dbReference type="SAM" id="MobiDB-lite"/>
    </source>
</evidence>
<keyword evidence="1 9" id="KW-0808">Transferase</keyword>
<dbReference type="GO" id="GO:0004674">
    <property type="term" value="F:protein serine/threonine kinase activity"/>
    <property type="evidence" value="ECO:0007669"/>
    <property type="project" value="UniProtKB-EC"/>
</dbReference>
<dbReference type="GO" id="GO:0005524">
    <property type="term" value="F:ATP binding"/>
    <property type="evidence" value="ECO:0007669"/>
    <property type="project" value="UniProtKB-UniRule"/>
</dbReference>
<feature type="domain" description="Protein kinase" evidence="8">
    <location>
        <begin position="463"/>
        <end position="738"/>
    </location>
</feature>
<dbReference type="PANTHER" id="PTHR43289:SF6">
    <property type="entry name" value="SERINE_THREONINE-PROTEIN KINASE NEKL-3"/>
    <property type="match status" value="1"/>
</dbReference>
<dbReference type="InterPro" id="IPR008271">
    <property type="entry name" value="Ser/Thr_kinase_AS"/>
</dbReference>
<feature type="region of interest" description="Disordered" evidence="6">
    <location>
        <begin position="739"/>
        <end position="758"/>
    </location>
</feature>
<gene>
    <name evidence="9" type="primary">pknB_9</name>
    <name evidence="9" type="ORF">Mal33_20090</name>
</gene>
<evidence type="ECO:0000256" key="5">
    <source>
        <dbReference type="PROSITE-ProRule" id="PRU10141"/>
    </source>
</evidence>
<keyword evidence="7" id="KW-0812">Transmembrane</keyword>
<dbReference type="PROSITE" id="PS00108">
    <property type="entry name" value="PROTEIN_KINASE_ST"/>
    <property type="match status" value="1"/>
</dbReference>
<dbReference type="InterPro" id="IPR000719">
    <property type="entry name" value="Prot_kinase_dom"/>
</dbReference>
<dbReference type="CDD" id="cd14014">
    <property type="entry name" value="STKc_PknB_like"/>
    <property type="match status" value="1"/>
</dbReference>
<evidence type="ECO:0000313" key="10">
    <source>
        <dbReference type="Proteomes" id="UP000316770"/>
    </source>
</evidence>
<keyword evidence="10" id="KW-1185">Reference proteome</keyword>
<accession>A0A518ISH7</accession>
<evidence type="ECO:0000256" key="3">
    <source>
        <dbReference type="ARBA" id="ARBA00022777"/>
    </source>
</evidence>
<dbReference type="SMART" id="SM00220">
    <property type="entry name" value="S_TKc"/>
    <property type="match status" value="1"/>
</dbReference>
<feature type="transmembrane region" description="Helical" evidence="7">
    <location>
        <begin position="101"/>
        <end position="118"/>
    </location>
</feature>
<evidence type="ECO:0000256" key="7">
    <source>
        <dbReference type="SAM" id="Phobius"/>
    </source>
</evidence>
<dbReference type="AlphaFoldDB" id="A0A518ISH7"/>
<dbReference type="RefSeq" id="WP_145284025.1">
    <property type="nucleotide sequence ID" value="NZ_CP036318.1"/>
</dbReference>
<evidence type="ECO:0000259" key="8">
    <source>
        <dbReference type="PROSITE" id="PS50011"/>
    </source>
</evidence>
<dbReference type="SUPFAM" id="SSF56112">
    <property type="entry name" value="Protein kinase-like (PK-like)"/>
    <property type="match status" value="1"/>
</dbReference>
<keyword evidence="2 5" id="KW-0547">Nucleotide-binding</keyword>
<reference evidence="9 10" key="1">
    <citation type="submission" date="2019-02" db="EMBL/GenBank/DDBJ databases">
        <title>Deep-cultivation of Planctomycetes and their phenomic and genomic characterization uncovers novel biology.</title>
        <authorList>
            <person name="Wiegand S."/>
            <person name="Jogler M."/>
            <person name="Boedeker C."/>
            <person name="Pinto D."/>
            <person name="Vollmers J."/>
            <person name="Rivas-Marin E."/>
            <person name="Kohn T."/>
            <person name="Peeters S.H."/>
            <person name="Heuer A."/>
            <person name="Rast P."/>
            <person name="Oberbeckmann S."/>
            <person name="Bunk B."/>
            <person name="Jeske O."/>
            <person name="Meyerdierks A."/>
            <person name="Storesund J.E."/>
            <person name="Kallscheuer N."/>
            <person name="Luecker S."/>
            <person name="Lage O.M."/>
            <person name="Pohl T."/>
            <person name="Merkel B.J."/>
            <person name="Hornburger P."/>
            <person name="Mueller R.-W."/>
            <person name="Bruemmer F."/>
            <person name="Labrenz M."/>
            <person name="Spormann A.M."/>
            <person name="Op den Camp H."/>
            <person name="Overmann J."/>
            <person name="Amann R."/>
            <person name="Jetten M.S.M."/>
            <person name="Mascher T."/>
            <person name="Medema M.H."/>
            <person name="Devos D.P."/>
            <person name="Kaster A.-K."/>
            <person name="Ovreas L."/>
            <person name="Rohde M."/>
            <person name="Galperin M.Y."/>
            <person name="Jogler C."/>
        </authorList>
    </citation>
    <scope>NUCLEOTIDE SEQUENCE [LARGE SCALE GENOMIC DNA]</scope>
    <source>
        <strain evidence="9 10">Mal33</strain>
    </source>
</reference>
<dbReference type="InterPro" id="IPR011009">
    <property type="entry name" value="Kinase-like_dom_sf"/>
</dbReference>
<proteinExistence type="predicted"/>
<dbReference type="Proteomes" id="UP000316770">
    <property type="component" value="Chromosome"/>
</dbReference>
<keyword evidence="3 9" id="KW-0418">Kinase</keyword>
<sequence length="758" mass="84376">MTPEHYARVKEIFLAVESVPTESQLQRLDALCGDDRSLRSDVLKLLKHHDSEAATREGQTPFLQQASQTIINDSSVLARMRPHKPTVAAWLRSRLRGSSRLLAFLGICLVSLLIAWSIDRGVRRYSIDSERAALRSNVKSAAAGIQQWATHLRSQGRMWGRDPNLFDLAQQYVEPGRGESDARDLADALRSRSASLFGAKTQYCLFSPQGVILASGPREQAQVGRHLPPEAMVELGHALNGTVQIQFPMQAVVGDDREPPAGMWVSFPINDSDDRPIAVMRVVDPEWLQHFQALFEKQNVGTTADTFCIDRYANMLIRSRYANRWPELGIVDADADAGFARVVDPGGRLAKGYRSDRQRQMLPLTEAAARVVVGEDGSNIDGYRDIRGEWVVGAWRWIPELQLGIISELSFANAYQFSRWLRLGLAAMLFLPLGFAGLAWFGTSFFRPKQFSAGSEIQQVGAYELLEKIGEGGMGYVYRARHSLLKRASAVKILRPDRLTMVDVGRFDREVKLAAQLTSPHTIRILDYGRTDDGLIYFAMEYLDGLTLSTVIARSGSLSASRTLHFLIQLCKSIEEAHTAGLIHRDIKPENIIITRRGNEADWLILFDFGLAKSVAPNSKEFRTRETIWAGTPMFMSPERVRTPAAVDPRMDVYAIGAVGYFMLTGRPPFTTANPEMIFEQVLGVMPLSPSQAGATASIPALDAIVMRCLAKSPDDRPDNAAQLRTRLEELAAKDPWTAEEANAWWQANSQPKPQPTT</sequence>
<dbReference type="EC" id="2.7.11.1" evidence="9"/>
<organism evidence="9 10">
    <name type="scientific">Rosistilla oblonga</name>
    <dbReference type="NCBI Taxonomy" id="2527990"/>
    <lineage>
        <taxon>Bacteria</taxon>
        <taxon>Pseudomonadati</taxon>
        <taxon>Planctomycetota</taxon>
        <taxon>Planctomycetia</taxon>
        <taxon>Pirellulales</taxon>
        <taxon>Pirellulaceae</taxon>
        <taxon>Rosistilla</taxon>
    </lineage>
</organism>
<protein>
    <submittedName>
        <fullName evidence="9">Serine/threonine-protein kinase PknB</fullName>
        <ecNumber evidence="9">2.7.11.1</ecNumber>
    </submittedName>
</protein>
<keyword evidence="4 5" id="KW-0067">ATP-binding</keyword>
<evidence type="ECO:0000256" key="4">
    <source>
        <dbReference type="ARBA" id="ARBA00022840"/>
    </source>
</evidence>
<dbReference type="Gene3D" id="3.30.200.20">
    <property type="entry name" value="Phosphorylase Kinase, domain 1"/>
    <property type="match status" value="1"/>
</dbReference>
<feature type="transmembrane region" description="Helical" evidence="7">
    <location>
        <begin position="420"/>
        <end position="441"/>
    </location>
</feature>
<feature type="binding site" evidence="5">
    <location>
        <position position="492"/>
    </location>
    <ligand>
        <name>ATP</name>
        <dbReference type="ChEBI" id="CHEBI:30616"/>
    </ligand>
</feature>
<evidence type="ECO:0000256" key="1">
    <source>
        <dbReference type="ARBA" id="ARBA00022679"/>
    </source>
</evidence>
<evidence type="ECO:0000313" key="9">
    <source>
        <dbReference type="EMBL" id="QDV56030.1"/>
    </source>
</evidence>
<dbReference type="InterPro" id="IPR017441">
    <property type="entry name" value="Protein_kinase_ATP_BS"/>
</dbReference>